<evidence type="ECO:0000256" key="1">
    <source>
        <dbReference type="ARBA" id="ARBA00004173"/>
    </source>
</evidence>
<comment type="similarity">
    <text evidence="2">Belongs to the mitochondrion-specific ribosomal protein mS29 family.</text>
</comment>
<gene>
    <name evidence="9" type="ORF">K2173_020323</name>
</gene>
<evidence type="ECO:0000256" key="2">
    <source>
        <dbReference type="ARBA" id="ARBA00009863"/>
    </source>
</evidence>
<accession>A0AAV8UB52</accession>
<evidence type="ECO:0000313" key="9">
    <source>
        <dbReference type="EMBL" id="KAJ8775319.1"/>
    </source>
</evidence>
<name>A0AAV8UB52_9ROSI</name>
<dbReference type="InterPro" id="IPR019368">
    <property type="entry name" value="Ribosomal_mS29"/>
</dbReference>
<feature type="region of interest" description="Disordered" evidence="8">
    <location>
        <begin position="1"/>
        <end position="27"/>
    </location>
</feature>
<dbReference type="GO" id="GO:0005763">
    <property type="term" value="C:mitochondrial small ribosomal subunit"/>
    <property type="evidence" value="ECO:0007669"/>
    <property type="project" value="TreeGrafter"/>
</dbReference>
<evidence type="ECO:0000256" key="8">
    <source>
        <dbReference type="SAM" id="MobiDB-lite"/>
    </source>
</evidence>
<keyword evidence="3" id="KW-0809">Transit peptide</keyword>
<evidence type="ECO:0000256" key="3">
    <source>
        <dbReference type="ARBA" id="ARBA00022946"/>
    </source>
</evidence>
<proteinExistence type="inferred from homology"/>
<comment type="subcellular location">
    <subcellularLocation>
        <location evidence="1">Mitochondrion</location>
    </subcellularLocation>
</comment>
<organism evidence="9 10">
    <name type="scientific">Erythroxylum novogranatense</name>
    <dbReference type="NCBI Taxonomy" id="1862640"/>
    <lineage>
        <taxon>Eukaryota</taxon>
        <taxon>Viridiplantae</taxon>
        <taxon>Streptophyta</taxon>
        <taxon>Embryophyta</taxon>
        <taxon>Tracheophyta</taxon>
        <taxon>Spermatophyta</taxon>
        <taxon>Magnoliopsida</taxon>
        <taxon>eudicotyledons</taxon>
        <taxon>Gunneridae</taxon>
        <taxon>Pentapetalae</taxon>
        <taxon>rosids</taxon>
        <taxon>fabids</taxon>
        <taxon>Malpighiales</taxon>
        <taxon>Erythroxylaceae</taxon>
        <taxon>Erythroxylum</taxon>
    </lineage>
</organism>
<evidence type="ECO:0000256" key="6">
    <source>
        <dbReference type="ARBA" id="ARBA00023274"/>
    </source>
</evidence>
<evidence type="ECO:0000256" key="5">
    <source>
        <dbReference type="ARBA" id="ARBA00023128"/>
    </source>
</evidence>
<dbReference type="AlphaFoldDB" id="A0AAV8UB52"/>
<evidence type="ECO:0000256" key="7">
    <source>
        <dbReference type="ARBA" id="ARBA00035140"/>
    </source>
</evidence>
<keyword evidence="5" id="KW-0496">Mitochondrion</keyword>
<protein>
    <recommendedName>
        <fullName evidence="7">Small ribosomal subunit protein mS29</fullName>
    </recommendedName>
</protein>
<dbReference type="Pfam" id="PF10236">
    <property type="entry name" value="DAP3"/>
    <property type="match status" value="1"/>
</dbReference>
<dbReference type="PANTHER" id="PTHR12810:SF0">
    <property type="entry name" value="SMALL RIBOSOMAL SUBUNIT PROTEIN MS29"/>
    <property type="match status" value="1"/>
</dbReference>
<keyword evidence="10" id="KW-1185">Reference proteome</keyword>
<sequence>MLRDSDCPSTRQRKSFRGRESSPSPHFRTLSKSWRLIYSILMLCVKVRRQIVLDGPVGCGKSITLAMLVHLARHEGWLVLYVPQGQDFVLDTD</sequence>
<evidence type="ECO:0000256" key="4">
    <source>
        <dbReference type="ARBA" id="ARBA00022980"/>
    </source>
</evidence>
<keyword evidence="6" id="KW-0687">Ribonucleoprotein</keyword>
<dbReference type="EMBL" id="JAIWQS010000001">
    <property type="protein sequence ID" value="KAJ8775319.1"/>
    <property type="molecule type" value="Genomic_DNA"/>
</dbReference>
<dbReference type="GO" id="GO:0003735">
    <property type="term" value="F:structural constituent of ribosome"/>
    <property type="evidence" value="ECO:0007669"/>
    <property type="project" value="TreeGrafter"/>
</dbReference>
<dbReference type="Proteomes" id="UP001159364">
    <property type="component" value="Linkage Group LG01"/>
</dbReference>
<keyword evidence="4" id="KW-0689">Ribosomal protein</keyword>
<reference evidence="9 10" key="1">
    <citation type="submission" date="2021-09" db="EMBL/GenBank/DDBJ databases">
        <title>Genomic insights and catalytic innovation underlie evolution of tropane alkaloids biosynthesis.</title>
        <authorList>
            <person name="Wang Y.-J."/>
            <person name="Tian T."/>
            <person name="Huang J.-P."/>
            <person name="Huang S.-X."/>
        </authorList>
    </citation>
    <scope>NUCLEOTIDE SEQUENCE [LARGE SCALE GENOMIC DNA]</scope>
    <source>
        <strain evidence="9">KIB-2018</strain>
        <tissue evidence="9">Leaf</tissue>
    </source>
</reference>
<evidence type="ECO:0000313" key="10">
    <source>
        <dbReference type="Proteomes" id="UP001159364"/>
    </source>
</evidence>
<comment type="caution">
    <text evidence="9">The sequence shown here is derived from an EMBL/GenBank/DDBJ whole genome shotgun (WGS) entry which is preliminary data.</text>
</comment>
<dbReference type="PANTHER" id="PTHR12810">
    <property type="entry name" value="MITOCHONDRIAL 28S RIBOSOMAL PROTEIN S29"/>
    <property type="match status" value="1"/>
</dbReference>